<accession>A0A840YBE3</accession>
<name>A0A840YBE3_9PROT</name>
<evidence type="ECO:0000259" key="1">
    <source>
        <dbReference type="Pfam" id="PF08241"/>
    </source>
</evidence>
<keyword evidence="2" id="KW-0489">Methyltransferase</keyword>
<reference evidence="2 3" key="1">
    <citation type="submission" date="2020-08" db="EMBL/GenBank/DDBJ databases">
        <title>Genomic Encyclopedia of Type Strains, Phase IV (KMG-IV): sequencing the most valuable type-strain genomes for metagenomic binning, comparative biology and taxonomic classification.</title>
        <authorList>
            <person name="Goeker M."/>
        </authorList>
    </citation>
    <scope>NUCLEOTIDE SEQUENCE [LARGE SCALE GENOMIC DNA]</scope>
    <source>
        <strain evidence="2 3">DSM 25895</strain>
    </source>
</reference>
<dbReference type="InterPro" id="IPR029063">
    <property type="entry name" value="SAM-dependent_MTases_sf"/>
</dbReference>
<dbReference type="Pfam" id="PF08241">
    <property type="entry name" value="Methyltransf_11"/>
    <property type="match status" value="1"/>
</dbReference>
<dbReference type="Gene3D" id="2.20.25.10">
    <property type="match status" value="1"/>
</dbReference>
<sequence>MECDVVAPETTMDRQESAAPPARLRGVALACPVDRAALVEEGPDRLRCSACAAVFPRVNGIPVLINDANSAFAVADYVGGQGYGGASYGRAADRTSGLRRLGRRIVRRLADVQSSIAYPGPEDALAHVRAKTSSPAVLVIGSGGCRLGSAEDHVVHTDVAFAAEVDAIADAHDLPFESCSFDLVVAVAVFEHVADPARCAAEVVRVLRPGGYVYAVTPFLQPVHMGAYDFTRFTPIGHRRLFRAFDEVAAGVAMGAGSTLGAGFAGFLRAISAAGAWQRVAGLAGMLAAAPLRLLDRFLPNSADFASGLWFFGRLRDDPPVSDRELVTTYHASFGRGARKLPPP</sequence>
<dbReference type="SUPFAM" id="SSF158997">
    <property type="entry name" value="Trm112p-like"/>
    <property type="match status" value="1"/>
</dbReference>
<evidence type="ECO:0000313" key="2">
    <source>
        <dbReference type="EMBL" id="MBB5691204.1"/>
    </source>
</evidence>
<comment type="caution">
    <text evidence="2">The sequence shown here is derived from an EMBL/GenBank/DDBJ whole genome shotgun (WGS) entry which is preliminary data.</text>
</comment>
<dbReference type="CDD" id="cd02440">
    <property type="entry name" value="AdoMet_MTases"/>
    <property type="match status" value="1"/>
</dbReference>
<organism evidence="2 3">
    <name type="scientific">Neoroseomonas alkaliterrae</name>
    <dbReference type="NCBI Taxonomy" id="1452450"/>
    <lineage>
        <taxon>Bacteria</taxon>
        <taxon>Pseudomonadati</taxon>
        <taxon>Pseudomonadota</taxon>
        <taxon>Alphaproteobacteria</taxon>
        <taxon>Acetobacterales</taxon>
        <taxon>Acetobacteraceae</taxon>
        <taxon>Neoroseomonas</taxon>
    </lineage>
</organism>
<dbReference type="RefSeq" id="WP_184486592.1">
    <property type="nucleotide sequence ID" value="NZ_JAAEDJ010000072.1"/>
</dbReference>
<gene>
    <name evidence="2" type="ORF">FHS88_003356</name>
</gene>
<dbReference type="AlphaFoldDB" id="A0A840YBE3"/>
<dbReference type="EMBL" id="JACIJE010000010">
    <property type="protein sequence ID" value="MBB5691204.1"/>
    <property type="molecule type" value="Genomic_DNA"/>
</dbReference>
<dbReference type="GO" id="GO:0032259">
    <property type="term" value="P:methylation"/>
    <property type="evidence" value="ECO:0007669"/>
    <property type="project" value="UniProtKB-KW"/>
</dbReference>
<keyword evidence="3" id="KW-1185">Reference proteome</keyword>
<dbReference type="Gene3D" id="3.40.50.150">
    <property type="entry name" value="Vaccinia Virus protein VP39"/>
    <property type="match status" value="1"/>
</dbReference>
<dbReference type="InterPro" id="IPR013216">
    <property type="entry name" value="Methyltransf_11"/>
</dbReference>
<dbReference type="SUPFAM" id="SSF53335">
    <property type="entry name" value="S-adenosyl-L-methionine-dependent methyltransferases"/>
    <property type="match status" value="1"/>
</dbReference>
<proteinExistence type="predicted"/>
<dbReference type="PANTHER" id="PTHR43591">
    <property type="entry name" value="METHYLTRANSFERASE"/>
    <property type="match status" value="1"/>
</dbReference>
<protein>
    <submittedName>
        <fullName evidence="2">SAM-dependent methyltransferase</fullName>
    </submittedName>
</protein>
<dbReference type="GO" id="GO:0008757">
    <property type="term" value="F:S-adenosylmethionine-dependent methyltransferase activity"/>
    <property type="evidence" value="ECO:0007669"/>
    <property type="project" value="InterPro"/>
</dbReference>
<keyword evidence="2" id="KW-0808">Transferase</keyword>
<dbReference type="Proteomes" id="UP000562254">
    <property type="component" value="Unassembled WGS sequence"/>
</dbReference>
<evidence type="ECO:0000313" key="3">
    <source>
        <dbReference type="Proteomes" id="UP000562254"/>
    </source>
</evidence>
<feature type="domain" description="Methyltransferase type 11" evidence="1">
    <location>
        <begin position="168"/>
        <end position="214"/>
    </location>
</feature>